<dbReference type="InterPro" id="IPR036179">
    <property type="entry name" value="Ig-like_dom_sf"/>
</dbReference>
<dbReference type="SMART" id="SM00408">
    <property type="entry name" value="IGc2"/>
    <property type="match status" value="1"/>
</dbReference>
<dbReference type="GO" id="GO:0070593">
    <property type="term" value="P:dendrite self-avoidance"/>
    <property type="evidence" value="ECO:0007669"/>
    <property type="project" value="TreeGrafter"/>
</dbReference>
<feature type="domain" description="C-type lectin" evidence="2">
    <location>
        <begin position="46"/>
        <end position="169"/>
    </location>
</feature>
<dbReference type="InterPro" id="IPR001304">
    <property type="entry name" value="C-type_lectin-like"/>
</dbReference>
<evidence type="ECO:0000313" key="4">
    <source>
        <dbReference type="Proteomes" id="UP000887566"/>
    </source>
</evidence>
<keyword evidence="1" id="KW-0393">Immunoglobulin domain</keyword>
<dbReference type="CDD" id="cd00037">
    <property type="entry name" value="CLECT"/>
    <property type="match status" value="1"/>
</dbReference>
<protein>
    <submittedName>
        <fullName evidence="5">Uncharacterized protein</fullName>
    </submittedName>
</protein>
<accession>A0A914XMJ2</accession>
<dbReference type="Gene3D" id="2.60.40.10">
    <property type="entry name" value="Immunoglobulins"/>
    <property type="match status" value="1"/>
</dbReference>
<feature type="domain" description="Ig-like" evidence="3">
    <location>
        <begin position="191"/>
        <end position="275"/>
    </location>
</feature>
<dbReference type="PANTHER" id="PTHR10075">
    <property type="entry name" value="BASIGIN RELATED"/>
    <property type="match status" value="1"/>
</dbReference>
<evidence type="ECO:0000256" key="1">
    <source>
        <dbReference type="ARBA" id="ARBA00023319"/>
    </source>
</evidence>
<dbReference type="Proteomes" id="UP000887566">
    <property type="component" value="Unplaced"/>
</dbReference>
<dbReference type="SUPFAM" id="SSF48726">
    <property type="entry name" value="Immunoglobulin"/>
    <property type="match status" value="1"/>
</dbReference>
<dbReference type="GO" id="GO:0098632">
    <property type="term" value="F:cell-cell adhesion mediator activity"/>
    <property type="evidence" value="ECO:0007669"/>
    <property type="project" value="TreeGrafter"/>
</dbReference>
<dbReference type="WBParaSite" id="PSAMB.scaffold9560size4844.g32542.t1">
    <property type="protein sequence ID" value="PSAMB.scaffold9560size4844.g32542.t1"/>
    <property type="gene ID" value="PSAMB.scaffold9560size4844.g32542"/>
</dbReference>
<dbReference type="AlphaFoldDB" id="A0A914XMJ2"/>
<dbReference type="Gene3D" id="3.10.100.10">
    <property type="entry name" value="Mannose-Binding Protein A, subunit A"/>
    <property type="match status" value="1"/>
</dbReference>
<dbReference type="InterPro" id="IPR016187">
    <property type="entry name" value="CTDL_fold"/>
</dbReference>
<dbReference type="GO" id="GO:0005886">
    <property type="term" value="C:plasma membrane"/>
    <property type="evidence" value="ECO:0007669"/>
    <property type="project" value="TreeGrafter"/>
</dbReference>
<dbReference type="InterPro" id="IPR003598">
    <property type="entry name" value="Ig_sub2"/>
</dbReference>
<evidence type="ECO:0000259" key="2">
    <source>
        <dbReference type="PROSITE" id="PS50041"/>
    </source>
</evidence>
<organism evidence="4 5">
    <name type="scientific">Plectus sambesii</name>
    <dbReference type="NCBI Taxonomy" id="2011161"/>
    <lineage>
        <taxon>Eukaryota</taxon>
        <taxon>Metazoa</taxon>
        <taxon>Ecdysozoa</taxon>
        <taxon>Nematoda</taxon>
        <taxon>Chromadorea</taxon>
        <taxon>Plectida</taxon>
        <taxon>Plectina</taxon>
        <taxon>Plectoidea</taxon>
        <taxon>Plectidae</taxon>
        <taxon>Plectus</taxon>
    </lineage>
</organism>
<dbReference type="PROSITE" id="PS50041">
    <property type="entry name" value="C_TYPE_LECTIN_2"/>
    <property type="match status" value="1"/>
</dbReference>
<dbReference type="GO" id="GO:0007411">
    <property type="term" value="P:axon guidance"/>
    <property type="evidence" value="ECO:0007669"/>
    <property type="project" value="TreeGrafter"/>
</dbReference>
<dbReference type="InterPro" id="IPR007110">
    <property type="entry name" value="Ig-like_dom"/>
</dbReference>
<sequence length="329" mass="35935">MRSDLFVGSTASRSQLVLGVAVLAVLGGVVVSSSIGPWCPVGWTRIDDRCISLQRRPRTAIEAARHCEDEEDGRLVSLDGEALAVQLGAYLILADPTRSVWVTSGRRRANSTDSFEWLSSGQRLTYDLWVPDYDREDIAGRDVIALTHIDGQYKLTTVPSTDKHSFICETTPIGARLFAHRQSFLTSGAAPIILRGPHDVFHYQDYLPDKLIVLQCKAIGTPTPLIRWFKSGVELSLSRAVIATGSLALNISGASDYDSYHCTASNNLGTARSVSASVRVGFVGNFALSRLDMFTVEGSGAKIDCHEPDHYPSEQNISVFMKNASNMLQ</sequence>
<evidence type="ECO:0000259" key="3">
    <source>
        <dbReference type="PROSITE" id="PS50835"/>
    </source>
</evidence>
<dbReference type="SUPFAM" id="SSF56436">
    <property type="entry name" value="C-type lectin-like"/>
    <property type="match status" value="1"/>
</dbReference>
<dbReference type="InterPro" id="IPR016186">
    <property type="entry name" value="C-type_lectin-like/link_sf"/>
</dbReference>
<dbReference type="GO" id="GO:0007156">
    <property type="term" value="P:homophilic cell adhesion via plasma membrane adhesion molecules"/>
    <property type="evidence" value="ECO:0007669"/>
    <property type="project" value="TreeGrafter"/>
</dbReference>
<dbReference type="PROSITE" id="PS50835">
    <property type="entry name" value="IG_LIKE"/>
    <property type="match status" value="1"/>
</dbReference>
<keyword evidence="4" id="KW-1185">Reference proteome</keyword>
<dbReference type="Pfam" id="PF13927">
    <property type="entry name" value="Ig_3"/>
    <property type="match status" value="1"/>
</dbReference>
<proteinExistence type="predicted"/>
<reference evidence="5" key="1">
    <citation type="submission" date="2022-11" db="UniProtKB">
        <authorList>
            <consortium name="WormBaseParasite"/>
        </authorList>
    </citation>
    <scope>IDENTIFICATION</scope>
</reference>
<dbReference type="GO" id="GO:0030424">
    <property type="term" value="C:axon"/>
    <property type="evidence" value="ECO:0007669"/>
    <property type="project" value="TreeGrafter"/>
</dbReference>
<evidence type="ECO:0000313" key="5">
    <source>
        <dbReference type="WBParaSite" id="PSAMB.scaffold9560size4844.g32542.t1"/>
    </source>
</evidence>
<name>A0A914XMJ2_9BILA</name>
<dbReference type="InterPro" id="IPR013783">
    <property type="entry name" value="Ig-like_fold"/>
</dbReference>
<dbReference type="PANTHER" id="PTHR10075:SF100">
    <property type="entry name" value="FASCICLIN-2"/>
    <property type="match status" value="1"/>
</dbReference>